<organism evidence="5 6">
    <name type="scientific">Eubacterium pyruvativorans</name>
    <dbReference type="NCBI Taxonomy" id="155865"/>
    <lineage>
        <taxon>Bacteria</taxon>
        <taxon>Bacillati</taxon>
        <taxon>Bacillota</taxon>
        <taxon>Clostridia</taxon>
        <taxon>Eubacteriales</taxon>
        <taxon>Eubacteriaceae</taxon>
        <taxon>Eubacterium</taxon>
    </lineage>
</organism>
<evidence type="ECO:0000313" key="5">
    <source>
        <dbReference type="EMBL" id="SFU42516.1"/>
    </source>
</evidence>
<dbReference type="Gene3D" id="3.40.50.10350">
    <property type="entry name" value="Glycerate kinase, domain 1"/>
    <property type="match status" value="1"/>
</dbReference>
<dbReference type="GO" id="GO:0008887">
    <property type="term" value="F:glycerate kinase activity"/>
    <property type="evidence" value="ECO:0007669"/>
    <property type="project" value="UniProtKB-UniRule"/>
</dbReference>
<dbReference type="EMBL" id="FPBT01000004">
    <property type="protein sequence ID" value="SFU42516.1"/>
    <property type="molecule type" value="Genomic_DNA"/>
</dbReference>
<keyword evidence="2 4" id="KW-0808">Transferase</keyword>
<sequence>MKIVIAIDSFKGSMTSEEAGNAAKEGILRALPDAEVIVRPMADGGEGTVDALAAGRSLRRAAAPVTGPLGTPEEAKYAILDESIAVMEMSAASGITMVPKEELNPEKATTLGVGEMIADALDKGVRSFVLGIGGSATNDGGAGMLQALGYDLLDHAGNPIPVGAAGLAHLDHISDEHVRPELASCSFRVVCDVNNPLTGERGASAVFGPQKGADLDMVRRLDGWLGRLARVSAVYLAGKGMYDPDPDYPGSGAAGGLGFALRNFLGASLEPGVELVLDFTGMEEIAKDADILVTGEGRIDRQTVMGKAPSGIAGLGRKYGIPVIAFSGSVTDDARYCNEHGITAFFPVLRSIVTLEEAMDNDSARKNMADTAEQVFRAVSAVLE</sequence>
<evidence type="ECO:0000313" key="6">
    <source>
        <dbReference type="Proteomes" id="UP000198817"/>
    </source>
</evidence>
<dbReference type="NCBIfam" id="TIGR00045">
    <property type="entry name" value="glycerate kinase"/>
    <property type="match status" value="1"/>
</dbReference>
<dbReference type="RefSeq" id="WP_090470480.1">
    <property type="nucleotide sequence ID" value="NZ_FOWF01000004.1"/>
</dbReference>
<dbReference type="SUPFAM" id="SSF110738">
    <property type="entry name" value="Glycerate kinase I"/>
    <property type="match status" value="1"/>
</dbReference>
<dbReference type="InterPro" id="IPR004381">
    <property type="entry name" value="Glycerate_kinase"/>
</dbReference>
<evidence type="ECO:0000256" key="4">
    <source>
        <dbReference type="PIRNR" id="PIRNR006078"/>
    </source>
</evidence>
<evidence type="ECO:0000256" key="1">
    <source>
        <dbReference type="ARBA" id="ARBA00006284"/>
    </source>
</evidence>
<gene>
    <name evidence="5" type="ORF">SAMN05216508_104106</name>
</gene>
<accession>A0A1I7G2L1</accession>
<dbReference type="InterPro" id="IPR018197">
    <property type="entry name" value="Glycerate_kinase_RE-like"/>
</dbReference>
<keyword evidence="3 4" id="KW-0418">Kinase</keyword>
<dbReference type="Pfam" id="PF02595">
    <property type="entry name" value="Gly_kinase"/>
    <property type="match status" value="1"/>
</dbReference>
<dbReference type="GO" id="GO:0031388">
    <property type="term" value="P:organic acid phosphorylation"/>
    <property type="evidence" value="ECO:0007669"/>
    <property type="project" value="UniProtKB-UniRule"/>
</dbReference>
<dbReference type="PANTHER" id="PTHR21599">
    <property type="entry name" value="GLYCERATE KINASE"/>
    <property type="match status" value="1"/>
</dbReference>
<reference evidence="5 6" key="1">
    <citation type="submission" date="2016-10" db="EMBL/GenBank/DDBJ databases">
        <authorList>
            <person name="de Groot N.N."/>
        </authorList>
    </citation>
    <scope>NUCLEOTIDE SEQUENCE [LARGE SCALE GENOMIC DNA]</scope>
    <source>
        <strain evidence="5 6">KHGC13</strain>
    </source>
</reference>
<dbReference type="InterPro" id="IPR036129">
    <property type="entry name" value="Glycerate_kinase_sf"/>
</dbReference>
<dbReference type="Gene3D" id="3.90.1510.10">
    <property type="entry name" value="Glycerate kinase, domain 2"/>
    <property type="match status" value="1"/>
</dbReference>
<dbReference type="AlphaFoldDB" id="A0A1I7G2L1"/>
<keyword evidence="6" id="KW-1185">Reference proteome</keyword>
<proteinExistence type="inferred from homology"/>
<protein>
    <submittedName>
        <fullName evidence="5">Glycerate kinase</fullName>
    </submittedName>
</protein>
<dbReference type="PIRSF" id="PIRSF006078">
    <property type="entry name" value="GlxK"/>
    <property type="match status" value="1"/>
</dbReference>
<evidence type="ECO:0000256" key="2">
    <source>
        <dbReference type="ARBA" id="ARBA00022679"/>
    </source>
</evidence>
<dbReference type="Proteomes" id="UP000198817">
    <property type="component" value="Unassembled WGS sequence"/>
</dbReference>
<comment type="similarity">
    <text evidence="1 4">Belongs to the glycerate kinase type-1 family.</text>
</comment>
<dbReference type="PANTHER" id="PTHR21599:SF0">
    <property type="entry name" value="GLYCERATE KINASE"/>
    <property type="match status" value="1"/>
</dbReference>
<dbReference type="OrthoDB" id="9774290at2"/>
<evidence type="ECO:0000256" key="3">
    <source>
        <dbReference type="ARBA" id="ARBA00022777"/>
    </source>
</evidence>
<dbReference type="STRING" id="155865.SAMN05216515_10425"/>
<dbReference type="InterPro" id="IPR018193">
    <property type="entry name" value="Glyc_kinase_flavodox-like_fold"/>
</dbReference>
<name>A0A1I7G2L1_9FIRM</name>